<sequence>MKLYRWSSFLGLVFISNVFAGQQIVHLEDGRQAVLNDDFTWQYLDSSANEGVTEHASVVSTPENETPTTPLTNASIAASTPIITGASIIIVGSDKTKIVVEHSGVEIDLAKPQWIDGHLVVESEITNNGLQPVIKADLKIDVYDLQGNLLASEEHAAFRSIKRMADTYLRPQQTKQGSTIKIKVPKQEQYQIISEISELDHRG</sequence>
<dbReference type="OrthoDB" id="5593708at2"/>
<evidence type="ECO:0000256" key="1">
    <source>
        <dbReference type="SAM" id="SignalP"/>
    </source>
</evidence>
<dbReference type="EMBL" id="BJLF01000003">
    <property type="protein sequence ID" value="GEA50163.1"/>
    <property type="molecule type" value="Genomic_DNA"/>
</dbReference>
<reference evidence="2 3" key="1">
    <citation type="submission" date="2019-06" db="EMBL/GenBank/DDBJ databases">
        <title>Whole genome shotgun sequence of Vibrio inusitatus NBRC 102082.</title>
        <authorList>
            <person name="Hosoyama A."/>
            <person name="Uohara A."/>
            <person name="Ohji S."/>
            <person name="Ichikawa N."/>
        </authorList>
    </citation>
    <scope>NUCLEOTIDE SEQUENCE [LARGE SCALE GENOMIC DNA]</scope>
    <source>
        <strain evidence="2 3">NBRC 102082</strain>
    </source>
</reference>
<feature type="chain" id="PRO_5021465332" evidence="1">
    <location>
        <begin position="21"/>
        <end position="203"/>
    </location>
</feature>
<proteinExistence type="predicted"/>
<dbReference type="InterPro" id="IPR021501">
    <property type="entry name" value="DUF3157"/>
</dbReference>
<evidence type="ECO:0000313" key="3">
    <source>
        <dbReference type="Proteomes" id="UP000318717"/>
    </source>
</evidence>
<dbReference type="RefSeq" id="WP_141344549.1">
    <property type="nucleotide sequence ID" value="NZ_BJLF01000003.1"/>
</dbReference>
<dbReference type="Pfam" id="PF11355">
    <property type="entry name" value="DUF3157"/>
    <property type="match status" value="1"/>
</dbReference>
<organism evidence="2 3">
    <name type="scientific">Vibrio inusitatus NBRC 102082</name>
    <dbReference type="NCBI Taxonomy" id="1219070"/>
    <lineage>
        <taxon>Bacteria</taxon>
        <taxon>Pseudomonadati</taxon>
        <taxon>Pseudomonadota</taxon>
        <taxon>Gammaproteobacteria</taxon>
        <taxon>Vibrionales</taxon>
        <taxon>Vibrionaceae</taxon>
        <taxon>Vibrio</taxon>
    </lineage>
</organism>
<gene>
    <name evidence="2" type="ORF">VIN01S_09670</name>
</gene>
<dbReference type="AlphaFoldDB" id="A0A4Y3HSN0"/>
<keyword evidence="1" id="KW-0732">Signal</keyword>
<feature type="signal peptide" evidence="1">
    <location>
        <begin position="1"/>
        <end position="20"/>
    </location>
</feature>
<keyword evidence="3" id="KW-1185">Reference proteome</keyword>
<dbReference type="Proteomes" id="UP000318717">
    <property type="component" value="Unassembled WGS sequence"/>
</dbReference>
<name>A0A4Y3HSN0_9VIBR</name>
<protein>
    <submittedName>
        <fullName evidence="2">Ribonuclease</fullName>
    </submittedName>
</protein>
<evidence type="ECO:0000313" key="2">
    <source>
        <dbReference type="EMBL" id="GEA50163.1"/>
    </source>
</evidence>
<comment type="caution">
    <text evidence="2">The sequence shown here is derived from an EMBL/GenBank/DDBJ whole genome shotgun (WGS) entry which is preliminary data.</text>
</comment>
<accession>A0A4Y3HSN0</accession>